<gene>
    <name evidence="6" type="ORF">D910_09260</name>
</gene>
<evidence type="ECO:0000256" key="3">
    <source>
        <dbReference type="ARBA" id="ARBA00023274"/>
    </source>
</evidence>
<dbReference type="STRING" id="77166.U4UFZ0"/>
<evidence type="ECO:0000256" key="2">
    <source>
        <dbReference type="ARBA" id="ARBA00022980"/>
    </source>
</evidence>
<accession>U4UFZ0</accession>
<dbReference type="GO" id="GO:0006412">
    <property type="term" value="P:translation"/>
    <property type="evidence" value="ECO:0007669"/>
    <property type="project" value="InterPro"/>
</dbReference>
<dbReference type="GO" id="GO:0022625">
    <property type="term" value="C:cytosolic large ribosomal subunit"/>
    <property type="evidence" value="ECO:0007669"/>
    <property type="project" value="TreeGrafter"/>
</dbReference>
<dbReference type="HAMAP" id="MF_00629">
    <property type="entry name" value="Ribosomal_eL39"/>
    <property type="match status" value="1"/>
</dbReference>
<sequence>MDCCFQTKSTKLNFLLPIGEIGTDVLLEAVVLAPNIFARLEGVEAPKILPVKVCENDALGSDLVVLSALPTPFVLVASCGLITSLRNEKSALTGLVEKPEKLPKALLTYSQITECDITPHHNLCDLCCGPCGQTSLFKRPTFLLAAHKTFIIKRKLAKKLKQNRPIPQWVRMRTGNTIRYNAKRRHWRRTKLKL</sequence>
<dbReference type="OrthoDB" id="6332053at2759"/>
<evidence type="ECO:0000256" key="1">
    <source>
        <dbReference type="ARBA" id="ARBA00009339"/>
    </source>
</evidence>
<evidence type="ECO:0000313" key="7">
    <source>
        <dbReference type="Proteomes" id="UP000030742"/>
    </source>
</evidence>
<name>U4UFZ0_DENPD</name>
<dbReference type="AlphaFoldDB" id="U4UFZ0"/>
<dbReference type="InterPro" id="IPR020083">
    <property type="entry name" value="Ribosomal_eL39_CS"/>
</dbReference>
<keyword evidence="3" id="KW-0687">Ribonucleoprotein</keyword>
<comment type="similarity">
    <text evidence="1">Belongs to the eukaryotic ribosomal protein eL39 family.</text>
</comment>
<keyword evidence="2" id="KW-0689">Ribosomal protein</keyword>
<dbReference type="SUPFAM" id="SSF48662">
    <property type="entry name" value="Ribosomal protein L39e"/>
    <property type="match status" value="1"/>
</dbReference>
<protein>
    <recommendedName>
        <fullName evidence="4">Large ribosomal subunit protein eL39</fullName>
    </recommendedName>
    <alternativeName>
        <fullName evidence="5">60S ribosomal protein L39</fullName>
    </alternativeName>
</protein>
<organism evidence="6 7">
    <name type="scientific">Dendroctonus ponderosae</name>
    <name type="common">Mountain pine beetle</name>
    <dbReference type="NCBI Taxonomy" id="77166"/>
    <lineage>
        <taxon>Eukaryota</taxon>
        <taxon>Metazoa</taxon>
        <taxon>Ecdysozoa</taxon>
        <taxon>Arthropoda</taxon>
        <taxon>Hexapoda</taxon>
        <taxon>Insecta</taxon>
        <taxon>Pterygota</taxon>
        <taxon>Neoptera</taxon>
        <taxon>Endopterygota</taxon>
        <taxon>Coleoptera</taxon>
        <taxon>Polyphaga</taxon>
        <taxon>Cucujiformia</taxon>
        <taxon>Curculionidae</taxon>
        <taxon>Scolytinae</taxon>
        <taxon>Dendroctonus</taxon>
    </lineage>
</organism>
<dbReference type="InterPro" id="IPR023626">
    <property type="entry name" value="Ribosomal_eL39_dom_sf"/>
</dbReference>
<dbReference type="PANTHER" id="PTHR19970:SF0">
    <property type="entry name" value="LARGE RIBOSOMAL SUBUNIT PROTEIN EL39"/>
    <property type="match status" value="1"/>
</dbReference>
<evidence type="ECO:0000256" key="4">
    <source>
        <dbReference type="ARBA" id="ARBA00035234"/>
    </source>
</evidence>
<dbReference type="PROSITE" id="PS00051">
    <property type="entry name" value="RIBOSOMAL_L39E"/>
    <property type="match status" value="1"/>
</dbReference>
<dbReference type="GO" id="GO:0003735">
    <property type="term" value="F:structural constituent of ribosome"/>
    <property type="evidence" value="ECO:0007669"/>
    <property type="project" value="InterPro"/>
</dbReference>
<dbReference type="EMBL" id="KB632308">
    <property type="protein sequence ID" value="ERL91937.1"/>
    <property type="molecule type" value="Genomic_DNA"/>
</dbReference>
<reference evidence="6 7" key="1">
    <citation type="journal article" date="2013" name="Genome Biol.">
        <title>Draft genome of the mountain pine beetle, Dendroctonus ponderosae Hopkins, a major forest pest.</title>
        <authorList>
            <person name="Keeling C.I."/>
            <person name="Yuen M.M."/>
            <person name="Liao N.Y."/>
            <person name="Docking T.R."/>
            <person name="Chan S.K."/>
            <person name="Taylor G.A."/>
            <person name="Palmquist D.L."/>
            <person name="Jackman S.D."/>
            <person name="Nguyen A."/>
            <person name="Li M."/>
            <person name="Henderson H."/>
            <person name="Janes J.K."/>
            <person name="Zhao Y."/>
            <person name="Pandoh P."/>
            <person name="Moore R."/>
            <person name="Sperling F.A."/>
            <person name="Huber D.P."/>
            <person name="Birol I."/>
            <person name="Jones S.J."/>
            <person name="Bohlmann J."/>
        </authorList>
    </citation>
    <scope>NUCLEOTIDE SEQUENCE</scope>
</reference>
<dbReference type="Proteomes" id="UP000030742">
    <property type="component" value="Unassembled WGS sequence"/>
</dbReference>
<dbReference type="PANTHER" id="PTHR19970">
    <property type="entry name" value="RIBOSOMAL PROTEIN L39E"/>
    <property type="match status" value="1"/>
</dbReference>
<dbReference type="Gene3D" id="1.10.1620.10">
    <property type="entry name" value="Ribosomal protein L39e"/>
    <property type="match status" value="1"/>
</dbReference>
<dbReference type="InterPro" id="IPR000077">
    <property type="entry name" value="Ribosomal_eL39"/>
</dbReference>
<evidence type="ECO:0000256" key="5">
    <source>
        <dbReference type="ARBA" id="ARBA00035339"/>
    </source>
</evidence>
<dbReference type="FunFam" id="1.10.1620.10:FF:000001">
    <property type="entry name" value="60S ribosomal protein-like L39"/>
    <property type="match status" value="1"/>
</dbReference>
<proteinExistence type="inferred from homology"/>
<evidence type="ECO:0000313" key="6">
    <source>
        <dbReference type="EMBL" id="ERL91937.1"/>
    </source>
</evidence>
<dbReference type="Pfam" id="PF00832">
    <property type="entry name" value="Ribosomal_L39"/>
    <property type="match status" value="1"/>
</dbReference>